<evidence type="ECO:0000313" key="3">
    <source>
        <dbReference type="Proteomes" id="UP000054937"/>
    </source>
</evidence>
<reference evidence="2 3" key="1">
    <citation type="journal article" date="2015" name="Sci. Rep.">
        <title>Genome of the facultative scuticociliatosis pathogen Pseudocohnilembus persalinus provides insight into its virulence through horizontal gene transfer.</title>
        <authorList>
            <person name="Xiong J."/>
            <person name="Wang G."/>
            <person name="Cheng J."/>
            <person name="Tian M."/>
            <person name="Pan X."/>
            <person name="Warren A."/>
            <person name="Jiang C."/>
            <person name="Yuan D."/>
            <person name="Miao W."/>
        </authorList>
    </citation>
    <scope>NUCLEOTIDE SEQUENCE [LARGE SCALE GENOMIC DNA]</scope>
    <source>
        <strain evidence="2">36N120E</strain>
    </source>
</reference>
<feature type="region of interest" description="Disordered" evidence="1">
    <location>
        <begin position="319"/>
        <end position="356"/>
    </location>
</feature>
<dbReference type="Proteomes" id="UP000054937">
    <property type="component" value="Unassembled WGS sequence"/>
</dbReference>
<keyword evidence="3" id="KW-1185">Reference proteome</keyword>
<feature type="compositionally biased region" description="Polar residues" evidence="1">
    <location>
        <begin position="273"/>
        <end position="297"/>
    </location>
</feature>
<feature type="compositionally biased region" description="Low complexity" evidence="1">
    <location>
        <begin position="319"/>
        <end position="330"/>
    </location>
</feature>
<organism evidence="2 3">
    <name type="scientific">Pseudocohnilembus persalinus</name>
    <name type="common">Ciliate</name>
    <dbReference type="NCBI Taxonomy" id="266149"/>
    <lineage>
        <taxon>Eukaryota</taxon>
        <taxon>Sar</taxon>
        <taxon>Alveolata</taxon>
        <taxon>Ciliophora</taxon>
        <taxon>Intramacronucleata</taxon>
        <taxon>Oligohymenophorea</taxon>
        <taxon>Scuticociliatia</taxon>
        <taxon>Philasterida</taxon>
        <taxon>Pseudocohnilembidae</taxon>
        <taxon>Pseudocohnilembus</taxon>
    </lineage>
</organism>
<feature type="compositionally biased region" description="Polar residues" evidence="1">
    <location>
        <begin position="1"/>
        <end position="22"/>
    </location>
</feature>
<dbReference type="OMA" id="HQENANQ"/>
<feature type="region of interest" description="Disordered" evidence="1">
    <location>
        <begin position="374"/>
        <end position="400"/>
    </location>
</feature>
<dbReference type="EMBL" id="LDAU01000110">
    <property type="protein sequence ID" value="KRX04959.1"/>
    <property type="molecule type" value="Genomic_DNA"/>
</dbReference>
<feature type="region of interest" description="Disordered" evidence="1">
    <location>
        <begin position="83"/>
        <end position="107"/>
    </location>
</feature>
<feature type="compositionally biased region" description="Low complexity" evidence="1">
    <location>
        <begin position="374"/>
        <end position="395"/>
    </location>
</feature>
<name>A0A0V0QRM5_PSEPJ</name>
<dbReference type="AlphaFoldDB" id="A0A0V0QRM5"/>
<feature type="region of interest" description="Disordered" evidence="1">
    <location>
        <begin position="258"/>
        <end position="297"/>
    </location>
</feature>
<feature type="region of interest" description="Disordered" evidence="1">
    <location>
        <begin position="412"/>
        <end position="431"/>
    </location>
</feature>
<feature type="region of interest" description="Disordered" evidence="1">
    <location>
        <begin position="436"/>
        <end position="455"/>
    </location>
</feature>
<proteinExistence type="predicted"/>
<gene>
    <name evidence="2" type="ORF">PPERSA_06593</name>
</gene>
<feature type="region of interest" description="Disordered" evidence="1">
    <location>
        <begin position="1"/>
        <end position="29"/>
    </location>
</feature>
<dbReference type="InParanoid" id="A0A0V0QRM5"/>
<protein>
    <submittedName>
        <fullName evidence="2">Uncharacterized protein</fullName>
    </submittedName>
</protein>
<feature type="compositionally biased region" description="Low complexity" evidence="1">
    <location>
        <begin position="422"/>
        <end position="431"/>
    </location>
</feature>
<evidence type="ECO:0000313" key="2">
    <source>
        <dbReference type="EMBL" id="KRX04959.1"/>
    </source>
</evidence>
<evidence type="ECO:0000256" key="1">
    <source>
        <dbReference type="SAM" id="MobiDB-lite"/>
    </source>
</evidence>
<comment type="caution">
    <text evidence="2">The sequence shown here is derived from an EMBL/GenBank/DDBJ whole genome shotgun (WGS) entry which is preliminary data.</text>
</comment>
<feature type="compositionally biased region" description="Polar residues" evidence="1">
    <location>
        <begin position="412"/>
        <end position="421"/>
    </location>
</feature>
<feature type="compositionally biased region" description="Polar residues" evidence="1">
    <location>
        <begin position="96"/>
        <end position="107"/>
    </location>
</feature>
<sequence length="455" mass="52615">MQNNQNQSEVVISDTQNTFTQENEQENSTELEASMKDLLEKLEQQLKLYAENLQQKLDDSEKTRAELLESSTNMIRDNIKLQSARNASASKDKNIGPNSNQLTSVNSQNLQQYKKLSMDIDYKNAQKSEQKSPIKDKKSLLSNFEQSSQRSTHNTSGNDYLKVKIEIGQKLKEKPDFKNSYQRFYNQVKQAKDDQIRQMNVYNRNKDLKSLYNSATASKNINMSHKDQKGLVVGQSYQGSHNGSFAQVQNQLNKNFSMTSSSLGKANKRRLQVQDQKPQSIDYTKQNNQDIQDQSYRENNVSYSNQFIKKNNMANQINNNQQQQKQQQFSDDQKDQCLNSQPNQKTHHPSLHNTHNPKIQAKTISIVNELQNNQNSNTQDNQNNNNDIIKNQNQNPTIKNNTQQLNLSNQKHTTNQTSYLKQQQQNMQQHQTYQSLGPTMNYIHNRNMSSAQGHR</sequence>
<accession>A0A0V0QRM5</accession>